<evidence type="ECO:0000256" key="2">
    <source>
        <dbReference type="SAM" id="SignalP"/>
    </source>
</evidence>
<evidence type="ECO:0008006" key="5">
    <source>
        <dbReference type="Google" id="ProtNLM"/>
    </source>
</evidence>
<evidence type="ECO:0000313" key="4">
    <source>
        <dbReference type="Proteomes" id="UP000000305"/>
    </source>
</evidence>
<sequence length="125" mass="14395">MQTNAEWTFSRSVNVFSILMLTAVMVVPTLQADNNITATNNNSTERKYPKQVHRIEQKVPKGLRKWRDEKRSALTLVFDVFTSFEKRHNKSASKVYRDRHQKVTSFGCNKHPGPIVEEGVTTDDD</sequence>
<feature type="chain" id="PRO_5003240609" description="Cathepsin propeptide inhibitor domain-containing protein" evidence="2">
    <location>
        <begin position="33"/>
        <end position="125"/>
    </location>
</feature>
<keyword evidence="4" id="KW-1185">Reference proteome</keyword>
<dbReference type="HOGENOM" id="CLU_1994882_0_0_1"/>
<dbReference type="InParanoid" id="E9FVK5"/>
<protein>
    <recommendedName>
        <fullName evidence="5">Cathepsin propeptide inhibitor domain-containing protein</fullName>
    </recommendedName>
</protein>
<name>E9FVK5_DAPPU</name>
<accession>E9FVK5</accession>
<dbReference type="EMBL" id="GL732525">
    <property type="protein sequence ID" value="EFX88572.1"/>
    <property type="molecule type" value="Genomic_DNA"/>
</dbReference>
<dbReference type="AlphaFoldDB" id="E9FVK5"/>
<keyword evidence="2" id="KW-0732">Signal</keyword>
<gene>
    <name evidence="3" type="ORF">DAPPUDRAFT_95381</name>
</gene>
<dbReference type="Proteomes" id="UP000000305">
    <property type="component" value="Unassembled WGS sequence"/>
</dbReference>
<reference evidence="3 4" key="1">
    <citation type="journal article" date="2011" name="Science">
        <title>The ecoresponsive genome of Daphnia pulex.</title>
        <authorList>
            <person name="Colbourne J.K."/>
            <person name="Pfrender M.E."/>
            <person name="Gilbert D."/>
            <person name="Thomas W.K."/>
            <person name="Tucker A."/>
            <person name="Oakley T.H."/>
            <person name="Tokishita S."/>
            <person name="Aerts A."/>
            <person name="Arnold G.J."/>
            <person name="Basu M.K."/>
            <person name="Bauer D.J."/>
            <person name="Caceres C.E."/>
            <person name="Carmel L."/>
            <person name="Casola C."/>
            <person name="Choi J.H."/>
            <person name="Detter J.C."/>
            <person name="Dong Q."/>
            <person name="Dusheyko S."/>
            <person name="Eads B.D."/>
            <person name="Frohlich T."/>
            <person name="Geiler-Samerotte K.A."/>
            <person name="Gerlach D."/>
            <person name="Hatcher P."/>
            <person name="Jogdeo S."/>
            <person name="Krijgsveld J."/>
            <person name="Kriventseva E.V."/>
            <person name="Kultz D."/>
            <person name="Laforsch C."/>
            <person name="Lindquist E."/>
            <person name="Lopez J."/>
            <person name="Manak J.R."/>
            <person name="Muller J."/>
            <person name="Pangilinan J."/>
            <person name="Patwardhan R.P."/>
            <person name="Pitluck S."/>
            <person name="Pritham E.J."/>
            <person name="Rechtsteiner A."/>
            <person name="Rho M."/>
            <person name="Rogozin I.B."/>
            <person name="Sakarya O."/>
            <person name="Salamov A."/>
            <person name="Schaack S."/>
            <person name="Shapiro H."/>
            <person name="Shiga Y."/>
            <person name="Skalitzky C."/>
            <person name="Smith Z."/>
            <person name="Souvorov A."/>
            <person name="Sung W."/>
            <person name="Tang Z."/>
            <person name="Tsuchiya D."/>
            <person name="Tu H."/>
            <person name="Vos H."/>
            <person name="Wang M."/>
            <person name="Wolf Y.I."/>
            <person name="Yamagata H."/>
            <person name="Yamada T."/>
            <person name="Ye Y."/>
            <person name="Shaw J.R."/>
            <person name="Andrews J."/>
            <person name="Crease T.J."/>
            <person name="Tang H."/>
            <person name="Lucas S.M."/>
            <person name="Robertson H.M."/>
            <person name="Bork P."/>
            <person name="Koonin E.V."/>
            <person name="Zdobnov E.M."/>
            <person name="Grigoriev I.V."/>
            <person name="Lynch M."/>
            <person name="Boore J.L."/>
        </authorList>
    </citation>
    <scope>NUCLEOTIDE SEQUENCE [LARGE SCALE GENOMIC DNA]</scope>
</reference>
<proteinExistence type="predicted"/>
<dbReference type="KEGG" id="dpx:DAPPUDRAFT_95381"/>
<evidence type="ECO:0000313" key="3">
    <source>
        <dbReference type="EMBL" id="EFX88572.1"/>
    </source>
</evidence>
<organism evidence="3 4">
    <name type="scientific">Daphnia pulex</name>
    <name type="common">Water flea</name>
    <dbReference type="NCBI Taxonomy" id="6669"/>
    <lineage>
        <taxon>Eukaryota</taxon>
        <taxon>Metazoa</taxon>
        <taxon>Ecdysozoa</taxon>
        <taxon>Arthropoda</taxon>
        <taxon>Crustacea</taxon>
        <taxon>Branchiopoda</taxon>
        <taxon>Diplostraca</taxon>
        <taxon>Cladocera</taxon>
        <taxon>Anomopoda</taxon>
        <taxon>Daphniidae</taxon>
        <taxon>Daphnia</taxon>
    </lineage>
</organism>
<evidence type="ECO:0000256" key="1">
    <source>
        <dbReference type="SAM" id="MobiDB-lite"/>
    </source>
</evidence>
<feature type="signal peptide" evidence="2">
    <location>
        <begin position="1"/>
        <end position="32"/>
    </location>
</feature>
<feature type="region of interest" description="Disordered" evidence="1">
    <location>
        <begin position="106"/>
        <end position="125"/>
    </location>
</feature>